<reference evidence="3" key="1">
    <citation type="journal article" date="2019" name="Int. J. Syst. Evol. Microbiol.">
        <title>The Global Catalogue of Microorganisms (GCM) 10K type strain sequencing project: providing services to taxonomists for standard genome sequencing and annotation.</title>
        <authorList>
            <consortium name="The Broad Institute Genomics Platform"/>
            <consortium name="The Broad Institute Genome Sequencing Center for Infectious Disease"/>
            <person name="Wu L."/>
            <person name="Ma J."/>
        </authorList>
    </citation>
    <scope>NUCLEOTIDE SEQUENCE [LARGE SCALE GENOMIC DNA]</scope>
    <source>
        <strain evidence="3">CCUG 55250</strain>
    </source>
</reference>
<evidence type="ECO:0000256" key="1">
    <source>
        <dbReference type="SAM" id="Phobius"/>
    </source>
</evidence>
<accession>A0ABW0I9A8</accession>
<dbReference type="RefSeq" id="WP_379843431.1">
    <property type="nucleotide sequence ID" value="NZ_JBHSMA010000002.1"/>
</dbReference>
<protein>
    <submittedName>
        <fullName evidence="2">Uncharacterized protein</fullName>
    </submittedName>
</protein>
<feature type="transmembrane region" description="Helical" evidence="1">
    <location>
        <begin position="96"/>
        <end position="116"/>
    </location>
</feature>
<comment type="caution">
    <text evidence="2">The sequence shown here is derived from an EMBL/GenBank/DDBJ whole genome shotgun (WGS) entry which is preliminary data.</text>
</comment>
<gene>
    <name evidence="2" type="ORF">ACFPMF_09085</name>
</gene>
<feature type="transmembrane region" description="Helical" evidence="1">
    <location>
        <begin position="16"/>
        <end position="35"/>
    </location>
</feature>
<evidence type="ECO:0000313" key="2">
    <source>
        <dbReference type="EMBL" id="MFC5409459.1"/>
    </source>
</evidence>
<dbReference type="EMBL" id="JBHSMA010000002">
    <property type="protein sequence ID" value="MFC5409459.1"/>
    <property type="molecule type" value="Genomic_DNA"/>
</dbReference>
<keyword evidence="1" id="KW-0472">Membrane</keyword>
<keyword evidence="1" id="KW-1133">Transmembrane helix</keyword>
<evidence type="ECO:0000313" key="3">
    <source>
        <dbReference type="Proteomes" id="UP001596106"/>
    </source>
</evidence>
<name>A0ABW0I9A8_9BACT</name>
<keyword evidence="1" id="KW-0812">Transmembrane</keyword>
<sequence length="187" mass="21850">MEKILLSRNFLKKPGHVIAIALFTVLVIEAISWVFHYEKKVIHLQEYGGILGYLYIVLGGAVLPEMATLIIILTLLNQYHMIFRIKYVKLNWSSILRYELLILPVLLIAFFFFNPITQTVRFLLLEFPHYDVARFMENYVMGTYSLRYYFLYLLPVFIMGYGAINASLVNDLMKAGRNYRSDTMAVE</sequence>
<organism evidence="2 3">
    <name type="scientific">Larkinella bovis</name>
    <dbReference type="NCBI Taxonomy" id="683041"/>
    <lineage>
        <taxon>Bacteria</taxon>
        <taxon>Pseudomonadati</taxon>
        <taxon>Bacteroidota</taxon>
        <taxon>Cytophagia</taxon>
        <taxon>Cytophagales</taxon>
        <taxon>Spirosomataceae</taxon>
        <taxon>Larkinella</taxon>
    </lineage>
</organism>
<proteinExistence type="predicted"/>
<feature type="transmembrane region" description="Helical" evidence="1">
    <location>
        <begin position="55"/>
        <end position="76"/>
    </location>
</feature>
<feature type="transmembrane region" description="Helical" evidence="1">
    <location>
        <begin position="149"/>
        <end position="170"/>
    </location>
</feature>
<dbReference type="Proteomes" id="UP001596106">
    <property type="component" value="Unassembled WGS sequence"/>
</dbReference>
<keyword evidence="3" id="KW-1185">Reference proteome</keyword>